<dbReference type="GO" id="GO:0016233">
    <property type="term" value="P:telomere capping"/>
    <property type="evidence" value="ECO:0007669"/>
    <property type="project" value="TreeGrafter"/>
</dbReference>
<evidence type="ECO:0000313" key="7">
    <source>
        <dbReference type="Proteomes" id="UP001211907"/>
    </source>
</evidence>
<dbReference type="Pfam" id="PF02765">
    <property type="entry name" value="POT1"/>
    <property type="match status" value="1"/>
</dbReference>
<dbReference type="PANTHER" id="PTHR14513">
    <property type="entry name" value="PROTECTION OF TELOMERES 1"/>
    <property type="match status" value="1"/>
</dbReference>
<dbReference type="AlphaFoldDB" id="A0AAD5SXJ4"/>
<evidence type="ECO:0000259" key="5">
    <source>
        <dbReference type="SMART" id="SM00976"/>
    </source>
</evidence>
<reference evidence="6" key="1">
    <citation type="submission" date="2020-05" db="EMBL/GenBank/DDBJ databases">
        <title>Phylogenomic resolution of chytrid fungi.</title>
        <authorList>
            <person name="Stajich J.E."/>
            <person name="Amses K."/>
            <person name="Simmons R."/>
            <person name="Seto K."/>
            <person name="Myers J."/>
            <person name="Bonds A."/>
            <person name="Quandt C.A."/>
            <person name="Barry K."/>
            <person name="Liu P."/>
            <person name="Grigoriev I."/>
            <person name="Longcore J.E."/>
            <person name="James T.Y."/>
        </authorList>
    </citation>
    <scope>NUCLEOTIDE SEQUENCE</scope>
    <source>
        <strain evidence="6">JEL0513</strain>
    </source>
</reference>
<evidence type="ECO:0000256" key="1">
    <source>
        <dbReference type="ARBA" id="ARBA00004574"/>
    </source>
</evidence>
<feature type="domain" description="Telomeric single stranded DNA binding POT1/Cdc13" evidence="5">
    <location>
        <begin position="22"/>
        <end position="150"/>
    </location>
</feature>
<accession>A0AAD5SXJ4</accession>
<comment type="subcellular location">
    <subcellularLocation>
        <location evidence="1">Chromosome</location>
        <location evidence="1">Telomere</location>
    </subcellularLocation>
</comment>
<organism evidence="6 7">
    <name type="scientific">Physocladia obscura</name>
    <dbReference type="NCBI Taxonomy" id="109957"/>
    <lineage>
        <taxon>Eukaryota</taxon>
        <taxon>Fungi</taxon>
        <taxon>Fungi incertae sedis</taxon>
        <taxon>Chytridiomycota</taxon>
        <taxon>Chytridiomycota incertae sedis</taxon>
        <taxon>Chytridiomycetes</taxon>
        <taxon>Chytridiales</taxon>
        <taxon>Chytriomycetaceae</taxon>
        <taxon>Physocladia</taxon>
    </lineage>
</organism>
<dbReference type="GO" id="GO:0098505">
    <property type="term" value="F:G-rich strand telomeric DNA binding"/>
    <property type="evidence" value="ECO:0007669"/>
    <property type="project" value="TreeGrafter"/>
</dbReference>
<evidence type="ECO:0000256" key="4">
    <source>
        <dbReference type="ARBA" id="ARBA00023125"/>
    </source>
</evidence>
<dbReference type="Gene3D" id="2.40.50.140">
    <property type="entry name" value="Nucleic acid-binding proteins"/>
    <property type="match status" value="2"/>
</dbReference>
<keyword evidence="7" id="KW-1185">Reference proteome</keyword>
<comment type="caution">
    <text evidence="6">The sequence shown here is derived from an EMBL/GenBank/DDBJ whole genome shotgun (WGS) entry which is preliminary data.</text>
</comment>
<dbReference type="Proteomes" id="UP001211907">
    <property type="component" value="Unassembled WGS sequence"/>
</dbReference>
<dbReference type="InterPro" id="IPR011564">
    <property type="entry name" value="Telomer_end-bd_POT1/Cdc13"/>
</dbReference>
<dbReference type="InterPro" id="IPR028389">
    <property type="entry name" value="POT1"/>
</dbReference>
<gene>
    <name evidence="6" type="primary">POT1</name>
    <name evidence="6" type="ORF">HK100_001703</name>
</gene>
<keyword evidence="2" id="KW-0158">Chromosome</keyword>
<name>A0AAD5SXJ4_9FUNG</name>
<dbReference type="GO" id="GO:0010521">
    <property type="term" value="F:telomerase inhibitor activity"/>
    <property type="evidence" value="ECO:0007669"/>
    <property type="project" value="TreeGrafter"/>
</dbReference>
<dbReference type="PANTHER" id="PTHR14513:SF0">
    <property type="entry name" value="PROTECTION OF TELOMERES PROTEIN 1"/>
    <property type="match status" value="1"/>
</dbReference>
<dbReference type="GO" id="GO:0032210">
    <property type="term" value="P:regulation of telomere maintenance via telomerase"/>
    <property type="evidence" value="ECO:0007669"/>
    <property type="project" value="TreeGrafter"/>
</dbReference>
<keyword evidence="4" id="KW-0238">DNA-binding</keyword>
<proteinExistence type="predicted"/>
<keyword evidence="3" id="KW-0779">Telomere</keyword>
<dbReference type="SMART" id="SM00976">
    <property type="entry name" value="Telo_bind"/>
    <property type="match status" value="1"/>
</dbReference>
<evidence type="ECO:0000256" key="2">
    <source>
        <dbReference type="ARBA" id="ARBA00022454"/>
    </source>
</evidence>
<dbReference type="SUPFAM" id="SSF50249">
    <property type="entry name" value="Nucleic acid-binding proteins"/>
    <property type="match status" value="2"/>
</dbReference>
<dbReference type="GO" id="GO:0000783">
    <property type="term" value="C:nuclear telomere cap complex"/>
    <property type="evidence" value="ECO:0007669"/>
    <property type="project" value="TreeGrafter"/>
</dbReference>
<dbReference type="InterPro" id="IPR012340">
    <property type="entry name" value="NA-bd_OB-fold"/>
</dbReference>
<dbReference type="EMBL" id="JADGJH010001378">
    <property type="protein sequence ID" value="KAJ3114302.1"/>
    <property type="molecule type" value="Genomic_DNA"/>
</dbReference>
<evidence type="ECO:0000256" key="3">
    <source>
        <dbReference type="ARBA" id="ARBA00022895"/>
    </source>
</evidence>
<protein>
    <submittedName>
        <fullName evidence="6">3-ketoacyl-CoA thiolase with broad chain length specificity</fullName>
    </submittedName>
</protein>
<sequence>MLQVDEKPEQTEYESIVATAGANPLKTLKAGTAADYLFAVIRDDNNRGISKKGDHMLTLVLIDPCATSSFSVSMFVKKAEMLPSNVRAGQIVKFTNLKIQQFNSKPQGLTTFATKWIFFDENENLDESVPDSNLSLADWIVVRFLRKWYCASIGGDNRGALSASLVDSRRKVITVSQLKEPKECFDLYCQVIHIFEKSDDKIFLAVSDFTKPTFRNGIEMSAESLLYPIPERLFKITIWCDSPEDSESVNLQKLSSSRSVADIEPGMFLFLRNLFSKLSNNDNSLEATLHSERSERSMGGRWQILMNEHLEVVKIRERILEAKLTINHLVVGGISITPAYVPLTSMREMLQAEYVHPTRYRFSASVVDHLPVKFQDFTRVICDYCEHSYDGNRRFLRLEPHDFSKDTNNLAKLKAALGNLWDIGQVGQPRVMAARKALFCVQSFIPSPSVGASSAANVRYKLIATELVW</sequence>
<evidence type="ECO:0000313" key="6">
    <source>
        <dbReference type="EMBL" id="KAJ3114302.1"/>
    </source>
</evidence>